<evidence type="ECO:0000256" key="2">
    <source>
        <dbReference type="SAM" id="MobiDB-lite"/>
    </source>
</evidence>
<reference evidence="3 4" key="1">
    <citation type="journal article" date="2016" name="Sci. Rep.">
        <title>Discovery and structural characterisation of new fold type IV-transaminases exemplify the diversity of this enzyme fold.</title>
        <authorList>
            <person name="Pavkov-Keller T."/>
            <person name="Strohmeier G.A."/>
            <person name="Diepold M."/>
            <person name="Peeters W."/>
            <person name="Smeets N."/>
            <person name="Schurmann M."/>
            <person name="Gruber K."/>
            <person name="Schwab H."/>
            <person name="Steiner K."/>
        </authorList>
    </citation>
    <scope>X-RAY CRYSTALLOGRAPHY (2.50 ANGSTROMS) IN COMPLEX WITH PYRIDOXAL 5'-PHOSPHATE</scope>
</reference>
<comment type="similarity">
    <text evidence="1">Belongs to the class-IV pyridoxal-phosphate-dependent aminotransferase family.</text>
</comment>
<evidence type="ECO:0000256" key="1">
    <source>
        <dbReference type="ARBA" id="ARBA00009320"/>
    </source>
</evidence>
<feature type="binding site" evidence="4">
    <location>
        <position position="75"/>
    </location>
    <ligand>
        <name>pyridoxal 5'-phosphate</name>
        <dbReference type="ChEBI" id="CHEBI:597326"/>
    </ligand>
</feature>
<dbReference type="NCBIfam" id="NF005886">
    <property type="entry name" value="PRK07849.1-1"/>
    <property type="match status" value="1"/>
</dbReference>
<dbReference type="SUPFAM" id="SSF56752">
    <property type="entry name" value="D-aminoacid aminotransferase-like PLP-dependent enzymes"/>
    <property type="match status" value="1"/>
</dbReference>
<dbReference type="PANTHER" id="PTHR42743">
    <property type="entry name" value="AMINO-ACID AMINOTRANSFERASE"/>
    <property type="match status" value="1"/>
</dbReference>
<proteinExistence type="evidence at protein level"/>
<dbReference type="PANTHER" id="PTHR42743:SF11">
    <property type="entry name" value="AMINODEOXYCHORISMATE LYASE"/>
    <property type="match status" value="1"/>
</dbReference>
<dbReference type="Gene3D" id="3.20.10.10">
    <property type="entry name" value="D-amino Acid Aminotransferase, subunit A, domain 2"/>
    <property type="match status" value="1"/>
</dbReference>
<dbReference type="GO" id="GO:0046394">
    <property type="term" value="P:carboxylic acid biosynthetic process"/>
    <property type="evidence" value="ECO:0007669"/>
    <property type="project" value="UniProtKB-ARBA"/>
</dbReference>
<feature type="binding site" evidence="4">
    <location>
        <position position="235"/>
    </location>
    <ligand>
        <name>pyridoxal 5'-phosphate</name>
        <dbReference type="ChEBI" id="CHEBI:597326"/>
    </ligand>
</feature>
<dbReference type="InterPro" id="IPR043131">
    <property type="entry name" value="BCAT-like_N"/>
</dbReference>
<dbReference type="GO" id="GO:0003824">
    <property type="term" value="F:catalytic activity"/>
    <property type="evidence" value="ECO:0007669"/>
    <property type="project" value="InterPro"/>
</dbReference>
<accession>A0A1S4NYF0</accession>
<feature type="binding site" evidence="4">
    <location>
        <position position="174"/>
    </location>
    <ligand>
        <name>pyridoxal 5'-phosphate</name>
        <dbReference type="ChEBI" id="CHEBI:597326"/>
    </ligand>
</feature>
<evidence type="ECO:0007829" key="4">
    <source>
        <dbReference type="PDB" id="5K3W"/>
    </source>
</evidence>
<dbReference type="InterPro" id="IPR036038">
    <property type="entry name" value="Aminotransferase-like"/>
</dbReference>
<feature type="binding site" evidence="4">
    <location>
        <position position="234"/>
    </location>
    <ligand>
        <name>pyridoxal 5'-phosphate</name>
        <dbReference type="ChEBI" id="CHEBI:597326"/>
    </ligand>
</feature>
<dbReference type="SMR" id="A0A1S4NYF0"/>
<sequence length="313" mass="33727">MTRATLLTVTAPTRPASADEHGADRAAGDAGFVLADFGAPQVRITDLGITRGDGVFETIAVIDGHPQALELHLGRLAHSAALLDLPEPDAAVWREAVLAGVADYRSRNGDGGELFAKLILTRGIEGEGRPSGWVFVDEGEDFSQQRLGIRVVTLDRGYRHDVAETSPWLLAGAKSLSYATNRAAGREAARRGADDVIFVSSDGYALEGPTSNVIVLADGVVRTPQTDQGILAGTTQAAVFDFFEERGYPTEYRRISADELRDAEALWLVSSVRQAAPITALDDREYPVDAALTADLNAYLLARTDLEHHHHHH</sequence>
<feature type="binding site" evidence="4">
    <location>
        <position position="271"/>
    </location>
    <ligand>
        <name>pyridoxal 5'-phosphate</name>
        <dbReference type="ChEBI" id="CHEBI:597326"/>
    </ligand>
</feature>
<protein>
    <submittedName>
        <fullName evidence="3">CpuTA1</fullName>
    </submittedName>
</protein>
<organism evidence="3">
    <name type="scientific">Curtobacterium pusillum</name>
    <dbReference type="NCBI Taxonomy" id="69373"/>
    <lineage>
        <taxon>Bacteria</taxon>
        <taxon>Bacillati</taxon>
        <taxon>Actinomycetota</taxon>
        <taxon>Actinomycetes</taxon>
        <taxon>Micrococcales</taxon>
        <taxon>Microbacteriaceae</taxon>
        <taxon>Curtobacterium</taxon>
    </lineage>
</organism>
<keyword evidence="3 4" id="KW-0002">3D-structure</keyword>
<dbReference type="InterPro" id="IPR001544">
    <property type="entry name" value="Aminotrans_IV"/>
</dbReference>
<dbReference type="Gene3D" id="3.30.470.10">
    <property type="match status" value="1"/>
</dbReference>
<evidence type="ECO:0000313" key="3">
    <source>
        <dbReference type="PDB" id="5K3W"/>
    </source>
</evidence>
<dbReference type="GO" id="GO:0005829">
    <property type="term" value="C:cytosol"/>
    <property type="evidence" value="ECO:0007669"/>
    <property type="project" value="TreeGrafter"/>
</dbReference>
<dbReference type="InterPro" id="IPR043132">
    <property type="entry name" value="BCAT-like_C"/>
</dbReference>
<dbReference type="Pfam" id="PF01063">
    <property type="entry name" value="Aminotran_4"/>
    <property type="match status" value="1"/>
</dbReference>
<dbReference type="InterPro" id="IPR050571">
    <property type="entry name" value="Class-IV_PLP-Dep_Aminotrnsfr"/>
</dbReference>
<name>A0A1S4NYF0_9MICO</name>
<feature type="compositionally biased region" description="Polar residues" evidence="2">
    <location>
        <begin position="1"/>
        <end position="11"/>
    </location>
</feature>
<feature type="region of interest" description="Disordered" evidence="2">
    <location>
        <begin position="1"/>
        <end position="23"/>
    </location>
</feature>
<dbReference type="AlphaFoldDB" id="A0A1S4NYF0"/>
<dbReference type="PDBsum" id="5K3W"/>
<dbReference type="PDB" id="5K3W">
    <property type="method" value="X-ray"/>
    <property type="resolution" value="2.50 A"/>
    <property type="chains" value="A/B=1-313"/>
</dbReference>